<keyword evidence="6" id="KW-0805">Transcription regulation</keyword>
<dbReference type="GO" id="GO:0005634">
    <property type="term" value="C:nucleus"/>
    <property type="evidence" value="ECO:0007669"/>
    <property type="project" value="UniProtKB-SubCell"/>
</dbReference>
<comment type="caution">
    <text evidence="12">The sequence shown here is derived from an EMBL/GenBank/DDBJ whole genome shotgun (WGS) entry which is preliminary data.</text>
</comment>
<evidence type="ECO:0000256" key="2">
    <source>
        <dbReference type="ARBA" id="ARBA00022723"/>
    </source>
</evidence>
<protein>
    <recommendedName>
        <fullName evidence="11">C2H2-type domain-containing protein</fullName>
    </recommendedName>
</protein>
<dbReference type="PANTHER" id="PTHR14196:SF12">
    <property type="entry name" value="ZINC FINGER PROTEIN 208-LIKE"/>
    <property type="match status" value="1"/>
</dbReference>
<evidence type="ECO:0000256" key="7">
    <source>
        <dbReference type="ARBA" id="ARBA00023125"/>
    </source>
</evidence>
<dbReference type="InterPro" id="IPR050717">
    <property type="entry name" value="C2H2-ZF_Transcription_Reg"/>
</dbReference>
<dbReference type="Pfam" id="PF00096">
    <property type="entry name" value="zf-C2H2"/>
    <property type="match status" value="2"/>
</dbReference>
<dbReference type="Gene3D" id="3.30.160.60">
    <property type="entry name" value="Classic Zinc Finger"/>
    <property type="match status" value="2"/>
</dbReference>
<sequence>MQTHDIGRPYSCKVCNKSFTLKGNLKTHLRMHTGERPFECSVCKKRFTRKYSMKVHFMIHNR</sequence>
<evidence type="ECO:0000256" key="3">
    <source>
        <dbReference type="ARBA" id="ARBA00022737"/>
    </source>
</evidence>
<dbReference type="InterPro" id="IPR036236">
    <property type="entry name" value="Znf_C2H2_sf"/>
</dbReference>
<dbReference type="PROSITE" id="PS00028">
    <property type="entry name" value="ZINC_FINGER_C2H2_1"/>
    <property type="match status" value="2"/>
</dbReference>
<dbReference type="PROSITE" id="PS50157">
    <property type="entry name" value="ZINC_FINGER_C2H2_2"/>
    <property type="match status" value="2"/>
</dbReference>
<evidence type="ECO:0000256" key="10">
    <source>
        <dbReference type="PROSITE-ProRule" id="PRU00042"/>
    </source>
</evidence>
<keyword evidence="2" id="KW-0479">Metal-binding</keyword>
<reference evidence="12 13" key="1">
    <citation type="submission" date="2024-04" db="EMBL/GenBank/DDBJ databases">
        <authorList>
            <person name="Rising A."/>
            <person name="Reimegard J."/>
            <person name="Sonavane S."/>
            <person name="Akerstrom W."/>
            <person name="Nylinder S."/>
            <person name="Hedman E."/>
            <person name="Kallberg Y."/>
        </authorList>
    </citation>
    <scope>NUCLEOTIDE SEQUENCE [LARGE SCALE GENOMIC DNA]</scope>
</reference>
<evidence type="ECO:0000256" key="9">
    <source>
        <dbReference type="ARBA" id="ARBA00023242"/>
    </source>
</evidence>
<keyword evidence="3" id="KW-0677">Repeat</keyword>
<feature type="domain" description="C2H2-type" evidence="11">
    <location>
        <begin position="10"/>
        <end position="37"/>
    </location>
</feature>
<keyword evidence="13" id="KW-1185">Reference proteome</keyword>
<organism evidence="12 13">
    <name type="scientific">Larinioides sclopetarius</name>
    <dbReference type="NCBI Taxonomy" id="280406"/>
    <lineage>
        <taxon>Eukaryota</taxon>
        <taxon>Metazoa</taxon>
        <taxon>Ecdysozoa</taxon>
        <taxon>Arthropoda</taxon>
        <taxon>Chelicerata</taxon>
        <taxon>Arachnida</taxon>
        <taxon>Araneae</taxon>
        <taxon>Araneomorphae</taxon>
        <taxon>Entelegynae</taxon>
        <taxon>Araneoidea</taxon>
        <taxon>Araneidae</taxon>
        <taxon>Larinioides</taxon>
    </lineage>
</organism>
<evidence type="ECO:0000313" key="13">
    <source>
        <dbReference type="Proteomes" id="UP001497382"/>
    </source>
</evidence>
<dbReference type="SMART" id="SM00355">
    <property type="entry name" value="ZnF_C2H2"/>
    <property type="match status" value="2"/>
</dbReference>
<dbReference type="GO" id="GO:0000977">
    <property type="term" value="F:RNA polymerase II transcription regulatory region sequence-specific DNA binding"/>
    <property type="evidence" value="ECO:0007669"/>
    <property type="project" value="TreeGrafter"/>
</dbReference>
<dbReference type="EMBL" id="CAXIEN010000058">
    <property type="protein sequence ID" value="CAL1271993.1"/>
    <property type="molecule type" value="Genomic_DNA"/>
</dbReference>
<proteinExistence type="predicted"/>
<evidence type="ECO:0000313" key="12">
    <source>
        <dbReference type="EMBL" id="CAL1271993.1"/>
    </source>
</evidence>
<evidence type="ECO:0000256" key="8">
    <source>
        <dbReference type="ARBA" id="ARBA00023163"/>
    </source>
</evidence>
<keyword evidence="9" id="KW-0539">Nucleus</keyword>
<feature type="domain" description="C2H2-type" evidence="11">
    <location>
        <begin position="38"/>
        <end position="62"/>
    </location>
</feature>
<dbReference type="PANTHER" id="PTHR14196">
    <property type="entry name" value="ODD-SKIPPED - RELATED"/>
    <property type="match status" value="1"/>
</dbReference>
<evidence type="ECO:0000256" key="5">
    <source>
        <dbReference type="ARBA" id="ARBA00022833"/>
    </source>
</evidence>
<evidence type="ECO:0000259" key="11">
    <source>
        <dbReference type="PROSITE" id="PS50157"/>
    </source>
</evidence>
<keyword evidence="5" id="KW-0862">Zinc</keyword>
<keyword evidence="7" id="KW-0238">DNA-binding</keyword>
<dbReference type="AlphaFoldDB" id="A0AAV1ZKH6"/>
<comment type="subcellular location">
    <subcellularLocation>
        <location evidence="1">Nucleus</location>
    </subcellularLocation>
</comment>
<dbReference type="Proteomes" id="UP001497382">
    <property type="component" value="Unassembled WGS sequence"/>
</dbReference>
<evidence type="ECO:0000256" key="6">
    <source>
        <dbReference type="ARBA" id="ARBA00023015"/>
    </source>
</evidence>
<accession>A0AAV1ZKH6</accession>
<keyword evidence="8" id="KW-0804">Transcription</keyword>
<gene>
    <name evidence="12" type="ORF">LARSCL_LOCUS6137</name>
</gene>
<keyword evidence="4 10" id="KW-0863">Zinc-finger</keyword>
<dbReference type="InterPro" id="IPR013087">
    <property type="entry name" value="Znf_C2H2_type"/>
</dbReference>
<dbReference type="FunFam" id="3.30.160.60:FF:002716">
    <property type="entry name" value="Zinc finger protein 212"/>
    <property type="match status" value="1"/>
</dbReference>
<name>A0AAV1ZKH6_9ARAC</name>
<dbReference type="GO" id="GO:0000981">
    <property type="term" value="F:DNA-binding transcription factor activity, RNA polymerase II-specific"/>
    <property type="evidence" value="ECO:0007669"/>
    <property type="project" value="TreeGrafter"/>
</dbReference>
<dbReference type="FunFam" id="3.30.160.60:FF:000130">
    <property type="entry name" value="Spalt-like transcription factor 4"/>
    <property type="match status" value="1"/>
</dbReference>
<evidence type="ECO:0000256" key="1">
    <source>
        <dbReference type="ARBA" id="ARBA00004123"/>
    </source>
</evidence>
<evidence type="ECO:0000256" key="4">
    <source>
        <dbReference type="ARBA" id="ARBA00022771"/>
    </source>
</evidence>
<dbReference type="GO" id="GO:0008270">
    <property type="term" value="F:zinc ion binding"/>
    <property type="evidence" value="ECO:0007669"/>
    <property type="project" value="UniProtKB-KW"/>
</dbReference>
<dbReference type="SUPFAM" id="SSF57667">
    <property type="entry name" value="beta-beta-alpha zinc fingers"/>
    <property type="match status" value="1"/>
</dbReference>